<dbReference type="InterPro" id="IPR000700">
    <property type="entry name" value="PAS-assoc_C"/>
</dbReference>
<dbReference type="RefSeq" id="WP_379702570.1">
    <property type="nucleotide sequence ID" value="NZ_JBHTAT010000001.1"/>
</dbReference>
<dbReference type="PROSITE" id="PS50110">
    <property type="entry name" value="RESPONSE_REGULATORY"/>
    <property type="match status" value="1"/>
</dbReference>
<dbReference type="CDD" id="cd00130">
    <property type="entry name" value="PAS"/>
    <property type="match status" value="3"/>
</dbReference>
<keyword evidence="13" id="KW-1185">Reference proteome</keyword>
<dbReference type="Pfam" id="PF00512">
    <property type="entry name" value="HisKA"/>
    <property type="match status" value="1"/>
</dbReference>
<dbReference type="EC" id="2.7.13.3" evidence="2"/>
<dbReference type="InterPro" id="IPR003594">
    <property type="entry name" value="HATPase_dom"/>
</dbReference>
<feature type="modified residue" description="4-aspartylphosphate" evidence="6">
    <location>
        <position position="57"/>
    </location>
</feature>
<organism evidence="12 13">
    <name type="scientific">Haloplanus litoreus</name>
    <dbReference type="NCBI Taxonomy" id="767515"/>
    <lineage>
        <taxon>Archaea</taxon>
        <taxon>Methanobacteriati</taxon>
        <taxon>Methanobacteriota</taxon>
        <taxon>Stenosarchaea group</taxon>
        <taxon>Halobacteria</taxon>
        <taxon>Halobacteriales</taxon>
        <taxon>Haloferacaceae</taxon>
        <taxon>Haloplanus</taxon>
    </lineage>
</organism>
<dbReference type="GeneID" id="96952684"/>
<dbReference type="InterPro" id="IPR003661">
    <property type="entry name" value="HisK_dim/P_dom"/>
</dbReference>
<evidence type="ECO:0000259" key="9">
    <source>
        <dbReference type="PROSITE" id="PS50110"/>
    </source>
</evidence>
<dbReference type="NCBIfam" id="TIGR00229">
    <property type="entry name" value="sensory_box"/>
    <property type="match status" value="3"/>
</dbReference>
<feature type="domain" description="Histidine kinase" evidence="8">
    <location>
        <begin position="514"/>
        <end position="730"/>
    </location>
</feature>
<gene>
    <name evidence="12" type="ORF">ACFQKE_03500</name>
</gene>
<evidence type="ECO:0000259" key="8">
    <source>
        <dbReference type="PROSITE" id="PS50109"/>
    </source>
</evidence>
<feature type="region of interest" description="Disordered" evidence="7">
    <location>
        <begin position="623"/>
        <end position="650"/>
    </location>
</feature>
<dbReference type="Proteomes" id="UP001596434">
    <property type="component" value="Unassembled WGS sequence"/>
</dbReference>
<dbReference type="CDD" id="cd00156">
    <property type="entry name" value="REC"/>
    <property type="match status" value="1"/>
</dbReference>
<dbReference type="InterPro" id="IPR001610">
    <property type="entry name" value="PAC"/>
</dbReference>
<dbReference type="InterPro" id="IPR013656">
    <property type="entry name" value="PAS_4"/>
</dbReference>
<dbReference type="Pfam" id="PF08448">
    <property type="entry name" value="PAS_4"/>
    <property type="match status" value="2"/>
</dbReference>
<evidence type="ECO:0000313" key="13">
    <source>
        <dbReference type="Proteomes" id="UP001596434"/>
    </source>
</evidence>
<evidence type="ECO:0000256" key="6">
    <source>
        <dbReference type="PROSITE-ProRule" id="PRU00169"/>
    </source>
</evidence>
<evidence type="ECO:0000259" key="11">
    <source>
        <dbReference type="PROSITE" id="PS50113"/>
    </source>
</evidence>
<dbReference type="InterPro" id="IPR011006">
    <property type="entry name" value="CheY-like_superfamily"/>
</dbReference>
<dbReference type="InterPro" id="IPR005467">
    <property type="entry name" value="His_kinase_dom"/>
</dbReference>
<dbReference type="Pfam" id="PF13426">
    <property type="entry name" value="PAS_9"/>
    <property type="match status" value="1"/>
</dbReference>
<feature type="domain" description="Response regulatory" evidence="9">
    <location>
        <begin position="6"/>
        <end position="122"/>
    </location>
</feature>
<evidence type="ECO:0000313" key="12">
    <source>
        <dbReference type="EMBL" id="MFC7254371.1"/>
    </source>
</evidence>
<feature type="domain" description="PAC" evidence="11">
    <location>
        <begin position="452"/>
        <end position="503"/>
    </location>
</feature>
<dbReference type="SUPFAM" id="SSF55874">
    <property type="entry name" value="ATPase domain of HSP90 chaperone/DNA topoisomerase II/histidine kinase"/>
    <property type="match status" value="1"/>
</dbReference>
<evidence type="ECO:0000256" key="4">
    <source>
        <dbReference type="ARBA" id="ARBA00022679"/>
    </source>
</evidence>
<evidence type="ECO:0000256" key="5">
    <source>
        <dbReference type="ARBA" id="ARBA00022777"/>
    </source>
</evidence>
<dbReference type="SMART" id="SM00387">
    <property type="entry name" value="HATPase_c"/>
    <property type="match status" value="1"/>
</dbReference>
<evidence type="ECO:0000256" key="2">
    <source>
        <dbReference type="ARBA" id="ARBA00012438"/>
    </source>
</evidence>
<evidence type="ECO:0000259" key="10">
    <source>
        <dbReference type="PROSITE" id="PS50112"/>
    </source>
</evidence>
<dbReference type="Gene3D" id="3.40.50.2300">
    <property type="match status" value="1"/>
</dbReference>
<feature type="domain" description="PAC" evidence="11">
    <location>
        <begin position="206"/>
        <end position="262"/>
    </location>
</feature>
<feature type="domain" description="PAS" evidence="10">
    <location>
        <begin position="263"/>
        <end position="325"/>
    </location>
</feature>
<dbReference type="InterPro" id="IPR036097">
    <property type="entry name" value="HisK_dim/P_sf"/>
</dbReference>
<feature type="domain" description="PAS" evidence="10">
    <location>
        <begin position="137"/>
        <end position="207"/>
    </location>
</feature>
<protein>
    <recommendedName>
        <fullName evidence="2">histidine kinase</fullName>
        <ecNumber evidence="2">2.7.13.3</ecNumber>
    </recommendedName>
</protein>
<dbReference type="Gene3D" id="3.30.565.10">
    <property type="entry name" value="Histidine kinase-like ATPase, C-terminal domain"/>
    <property type="match status" value="1"/>
</dbReference>
<dbReference type="Gene3D" id="3.30.450.20">
    <property type="entry name" value="PAS domain"/>
    <property type="match status" value="3"/>
</dbReference>
<proteinExistence type="predicted"/>
<dbReference type="SUPFAM" id="SSF47384">
    <property type="entry name" value="Homodimeric domain of signal transducing histidine kinase"/>
    <property type="match status" value="1"/>
</dbReference>
<comment type="catalytic activity">
    <reaction evidence="1">
        <text>ATP + protein L-histidine = ADP + protein N-phospho-L-histidine.</text>
        <dbReference type="EC" id="2.7.13.3"/>
    </reaction>
</comment>
<comment type="caution">
    <text evidence="12">The sequence shown here is derived from an EMBL/GenBank/DDBJ whole genome shotgun (WGS) entry which is preliminary data.</text>
</comment>
<dbReference type="AlphaFoldDB" id="A0ABD5ZVK8"/>
<evidence type="ECO:0000256" key="3">
    <source>
        <dbReference type="ARBA" id="ARBA00022553"/>
    </source>
</evidence>
<dbReference type="Gene3D" id="1.10.287.130">
    <property type="match status" value="1"/>
</dbReference>
<dbReference type="InterPro" id="IPR000014">
    <property type="entry name" value="PAS"/>
</dbReference>
<dbReference type="SUPFAM" id="SSF52172">
    <property type="entry name" value="CheY-like"/>
    <property type="match status" value="1"/>
</dbReference>
<dbReference type="GO" id="GO:0004673">
    <property type="term" value="F:protein histidine kinase activity"/>
    <property type="evidence" value="ECO:0007669"/>
    <property type="project" value="UniProtKB-EC"/>
</dbReference>
<keyword evidence="5" id="KW-0418">Kinase</keyword>
<sequence length="736" mass="81082">MDERIRVLHVDDDPAFSTMAAQLLEREDERFVVETAAGANDGMDRLDDGGIDCVVSDYDMPGRNGIDFLEAVREAHGDLPFVLFTGKGSEEIASEAISAGVTDYLEKSAGTSQYAVLANRLANAVDQHRSRRELEASRERLSLFFEQSPLGVVEWDENAEIVRANGAAAGILGYDRAELIGSSWERIVPDDDRRRVGERIDRLLERGSGFQLVNENVRGDGERVVCEWHNRVVTDADGAPVGIFSQFQDVTERRERKERLQRTTARLEALFENSPDMINVHDTDGTVIDPNPQLCEKTGYDAAELTGMKVWDLDERIDPDEARTVWKEMDVGDRRRLEGVYRRRDGSTFPVAVHVRRLDMEGEDRFVVISRDVSERKAREEDLAATKERLDTVVSNVPVVLFALDADGVFTLSEGRGLSTIGLEPDEVVGESAFERYADQPAVIQALERVFDGEEVSIVQRIEGRFYETAYQPVFDDDDTVSGAIGVATDITERRRRERELQRQNDRLEDFVGVVSHDLKNPLSVADGRVELAREECESDHLDSAATALERMDELISDLLQLARDGTRVNEIRTVSLADAVDECWGTVETTGGTLVVDADQAIRADPGRLQHLLANLLRNAVEHGSTGDQPTGSDAPERDSGSTGGRAEVADDTVTVTVGILDEGTGFYVEDDGRGVPEERRARIFGSGYSTAAEGSGFGLAIAEEAAEAHGWSIAVTESAAGGARFEITDVDVVE</sequence>
<feature type="domain" description="PAC" evidence="11">
    <location>
        <begin position="335"/>
        <end position="385"/>
    </location>
</feature>
<dbReference type="Pfam" id="PF02518">
    <property type="entry name" value="HATPase_c"/>
    <property type="match status" value="1"/>
</dbReference>
<dbReference type="SMART" id="SM00091">
    <property type="entry name" value="PAS"/>
    <property type="match status" value="3"/>
</dbReference>
<dbReference type="InterPro" id="IPR001789">
    <property type="entry name" value="Sig_transdc_resp-reg_receiver"/>
</dbReference>
<dbReference type="InterPro" id="IPR036890">
    <property type="entry name" value="HATPase_C_sf"/>
</dbReference>
<dbReference type="EMBL" id="JBHTAT010000001">
    <property type="protein sequence ID" value="MFC7254371.1"/>
    <property type="molecule type" value="Genomic_DNA"/>
</dbReference>
<reference evidence="12 13" key="1">
    <citation type="journal article" date="2019" name="Int. J. Syst. Evol. Microbiol.">
        <title>The Global Catalogue of Microorganisms (GCM) 10K type strain sequencing project: providing services to taxonomists for standard genome sequencing and annotation.</title>
        <authorList>
            <consortium name="The Broad Institute Genomics Platform"/>
            <consortium name="The Broad Institute Genome Sequencing Center for Infectious Disease"/>
            <person name="Wu L."/>
            <person name="Ma J."/>
        </authorList>
    </citation>
    <scope>NUCLEOTIDE SEQUENCE [LARGE SCALE GENOMIC DNA]</scope>
    <source>
        <strain evidence="12 13">GX21</strain>
    </source>
</reference>
<dbReference type="InterPro" id="IPR035965">
    <property type="entry name" value="PAS-like_dom_sf"/>
</dbReference>
<dbReference type="CDD" id="cd00082">
    <property type="entry name" value="HisKA"/>
    <property type="match status" value="1"/>
</dbReference>
<dbReference type="PANTHER" id="PTHR43304">
    <property type="entry name" value="PHYTOCHROME-LIKE PROTEIN CPH1"/>
    <property type="match status" value="1"/>
</dbReference>
<dbReference type="InterPro" id="IPR052162">
    <property type="entry name" value="Sensor_kinase/Photoreceptor"/>
</dbReference>
<accession>A0ABD5ZVK8</accession>
<dbReference type="Pfam" id="PF00072">
    <property type="entry name" value="Response_reg"/>
    <property type="match status" value="1"/>
</dbReference>
<keyword evidence="4" id="KW-0808">Transferase</keyword>
<dbReference type="SMART" id="SM00086">
    <property type="entry name" value="PAC"/>
    <property type="match status" value="3"/>
</dbReference>
<dbReference type="SMART" id="SM00388">
    <property type="entry name" value="HisKA"/>
    <property type="match status" value="1"/>
</dbReference>
<dbReference type="SMART" id="SM00448">
    <property type="entry name" value="REC"/>
    <property type="match status" value="1"/>
</dbReference>
<keyword evidence="3 6" id="KW-0597">Phosphoprotein</keyword>
<evidence type="ECO:0000256" key="1">
    <source>
        <dbReference type="ARBA" id="ARBA00000085"/>
    </source>
</evidence>
<dbReference type="SUPFAM" id="SSF55785">
    <property type="entry name" value="PYP-like sensor domain (PAS domain)"/>
    <property type="match status" value="3"/>
</dbReference>
<dbReference type="PANTHER" id="PTHR43304:SF1">
    <property type="entry name" value="PAC DOMAIN-CONTAINING PROTEIN"/>
    <property type="match status" value="1"/>
</dbReference>
<name>A0ABD5ZVK8_9EURY</name>
<feature type="domain" description="PAS" evidence="10">
    <location>
        <begin position="386"/>
        <end position="434"/>
    </location>
</feature>
<dbReference type="PROSITE" id="PS50113">
    <property type="entry name" value="PAC"/>
    <property type="match status" value="3"/>
</dbReference>
<evidence type="ECO:0000256" key="7">
    <source>
        <dbReference type="SAM" id="MobiDB-lite"/>
    </source>
</evidence>
<dbReference type="PROSITE" id="PS50109">
    <property type="entry name" value="HIS_KIN"/>
    <property type="match status" value="1"/>
</dbReference>
<dbReference type="PROSITE" id="PS50112">
    <property type="entry name" value="PAS"/>
    <property type="match status" value="3"/>
</dbReference>